<dbReference type="OrthoDB" id="5094075at2759"/>
<protein>
    <submittedName>
        <fullName evidence="1">Uncharacterized protein</fullName>
    </submittedName>
</protein>
<evidence type="ECO:0000313" key="1">
    <source>
        <dbReference type="EMBL" id="KAG7119694.1"/>
    </source>
</evidence>
<organism evidence="1 2">
    <name type="scientific">Verticillium longisporum</name>
    <name type="common">Verticillium dahliae var. longisporum</name>
    <dbReference type="NCBI Taxonomy" id="100787"/>
    <lineage>
        <taxon>Eukaryota</taxon>
        <taxon>Fungi</taxon>
        <taxon>Dikarya</taxon>
        <taxon>Ascomycota</taxon>
        <taxon>Pezizomycotina</taxon>
        <taxon>Sordariomycetes</taxon>
        <taxon>Hypocreomycetidae</taxon>
        <taxon>Glomerellales</taxon>
        <taxon>Plectosphaerellaceae</taxon>
        <taxon>Verticillium</taxon>
    </lineage>
</organism>
<dbReference type="EMBL" id="JAEMWZ010000391">
    <property type="protein sequence ID" value="KAG7119694.1"/>
    <property type="molecule type" value="Genomic_DNA"/>
</dbReference>
<dbReference type="Proteomes" id="UP000689129">
    <property type="component" value="Unassembled WGS sequence"/>
</dbReference>
<accession>A0A8I3AJH8</accession>
<sequence length="193" mass="22617">MIKRALELRSAIELYQSRWQNQKNEPVHRDLAKDFLNAADWVELARFYDFLRPFYILTKTIEGNASKPGAEGGHGAVWETLKTMDYLFVKFKQAAEESRFEEASHFKSGIDCGWAKFEGYYVTTDRTPVYRAALALHLSYGYDYFERHWKNTMGRPQWYIDMQSTVGGLFDEYFVWEEIDPLIEYTAEEGQGS</sequence>
<proteinExistence type="predicted"/>
<name>A0A8I3AJH8_VERLO</name>
<evidence type="ECO:0000313" key="2">
    <source>
        <dbReference type="Proteomes" id="UP000689129"/>
    </source>
</evidence>
<dbReference type="AlphaFoldDB" id="A0A8I3AJH8"/>
<comment type="caution">
    <text evidence="1">The sequence shown here is derived from an EMBL/GenBank/DDBJ whole genome shotgun (WGS) entry which is preliminary data.</text>
</comment>
<gene>
    <name evidence="1" type="ORF">HYQ45_014872</name>
</gene>
<reference evidence="1" key="1">
    <citation type="journal article" date="2021" name="Mol. Plant Pathol.">
        <title>A 20-kb lineage-specific genomic region tames virulence in pathogenic amphidiploid Verticillium longisporum.</title>
        <authorList>
            <person name="Harting R."/>
            <person name="Starke J."/>
            <person name="Kusch H."/>
            <person name="Poggeler S."/>
            <person name="Maurus I."/>
            <person name="Schluter R."/>
            <person name="Landesfeind M."/>
            <person name="Bulla I."/>
            <person name="Nowrousian M."/>
            <person name="de Jonge R."/>
            <person name="Stahlhut G."/>
            <person name="Hoff K.J."/>
            <person name="Asshauer K.P."/>
            <person name="Thurmer A."/>
            <person name="Stanke M."/>
            <person name="Daniel R."/>
            <person name="Morgenstern B."/>
            <person name="Thomma B.P.H.J."/>
            <person name="Kronstad J.W."/>
            <person name="Braus-Stromeyer S.A."/>
            <person name="Braus G.H."/>
        </authorList>
    </citation>
    <scope>NUCLEOTIDE SEQUENCE</scope>
    <source>
        <strain evidence="1">Vl32</strain>
    </source>
</reference>